<reference evidence="1 2" key="1">
    <citation type="journal article" date="2015" name="BMC Genomics">
        <title>Genome mining reveals unlocked bioactive potential of marine Gram-negative bacteria.</title>
        <authorList>
            <person name="Machado H."/>
            <person name="Sonnenschein E.C."/>
            <person name="Melchiorsen J."/>
            <person name="Gram L."/>
        </authorList>
    </citation>
    <scope>NUCLEOTIDE SEQUENCE [LARGE SCALE GENOMIC DNA]</scope>
    <source>
        <strain evidence="1 2">S2757</strain>
    </source>
</reference>
<evidence type="ECO:0008006" key="3">
    <source>
        <dbReference type="Google" id="ProtNLM"/>
    </source>
</evidence>
<dbReference type="PANTHER" id="PTHR37519">
    <property type="match status" value="1"/>
</dbReference>
<dbReference type="OrthoDB" id="5689462at2"/>
<dbReference type="Proteomes" id="UP000033673">
    <property type="component" value="Unassembled WGS sequence"/>
</dbReference>
<dbReference type="RefSeq" id="WP_045955305.1">
    <property type="nucleotide sequence ID" value="NZ_JXXV01000016.1"/>
</dbReference>
<dbReference type="InterPro" id="IPR010393">
    <property type="entry name" value="DUF991_YecM-like"/>
</dbReference>
<dbReference type="SUPFAM" id="SSF54593">
    <property type="entry name" value="Glyoxalase/Bleomycin resistance protein/Dihydroxybiphenyl dioxygenase"/>
    <property type="match status" value="1"/>
</dbReference>
<evidence type="ECO:0000313" key="2">
    <source>
        <dbReference type="Proteomes" id="UP000033673"/>
    </source>
</evidence>
<dbReference type="Pfam" id="PF06185">
    <property type="entry name" value="YecM"/>
    <property type="match status" value="1"/>
</dbReference>
<gene>
    <name evidence="1" type="ORF">TW81_08605</name>
</gene>
<proteinExistence type="predicted"/>
<sequence length="199" mass="22721">MSQKLINAELTPSQMKSKLDEFMNKIQSLSEVLDINLASFQADHIALRINDAQLAKQAHDEWKKEGKVISEAKINGRPIVVIQFENPLESCGWQIECLELPYPAEGKRYPEQNWEHVEFVVPSSAQTAEAYLIDIKKQFPALNECWQRFEELGVKTKLSSPKGEGERLNNLTVAFKWQGVCIKLHPHSLLDIVASEQRH</sequence>
<dbReference type="PATRIC" id="fig|579748.3.peg.1773"/>
<dbReference type="Gene3D" id="3.10.180.10">
    <property type="entry name" value="2,3-Dihydroxybiphenyl 1,2-Dioxygenase, domain 1"/>
    <property type="match status" value="1"/>
</dbReference>
<dbReference type="PANTHER" id="PTHR37519:SF1">
    <property type="entry name" value="DIHYDROXYBIPHENYL DIOXYGENASE DOMAIN-CONTAINING PROTEIN"/>
    <property type="match status" value="1"/>
</dbReference>
<dbReference type="EMBL" id="JXXV01000016">
    <property type="protein sequence ID" value="KJY83063.1"/>
    <property type="molecule type" value="Genomic_DNA"/>
</dbReference>
<name>A0A0F4NJP1_9VIBR</name>
<accession>A0A0F4NJP1</accession>
<protein>
    <recommendedName>
        <fullName evidence="3">VOC family protein</fullName>
    </recommendedName>
</protein>
<dbReference type="STRING" id="579748.TW81_08605"/>
<keyword evidence="2" id="KW-1185">Reference proteome</keyword>
<dbReference type="NCBIfam" id="NF008683">
    <property type="entry name" value="PRK11700.1-6"/>
    <property type="match status" value="1"/>
</dbReference>
<dbReference type="AlphaFoldDB" id="A0A0F4NJP1"/>
<comment type="caution">
    <text evidence="1">The sequence shown here is derived from an EMBL/GenBank/DDBJ whole genome shotgun (WGS) entry which is preliminary data.</text>
</comment>
<dbReference type="InterPro" id="IPR029068">
    <property type="entry name" value="Glyas_Bleomycin-R_OHBP_Dase"/>
</dbReference>
<evidence type="ECO:0000313" key="1">
    <source>
        <dbReference type="EMBL" id="KJY83063.1"/>
    </source>
</evidence>
<organism evidence="1 2">
    <name type="scientific">Vibrio galatheae</name>
    <dbReference type="NCBI Taxonomy" id="579748"/>
    <lineage>
        <taxon>Bacteria</taxon>
        <taxon>Pseudomonadati</taxon>
        <taxon>Pseudomonadota</taxon>
        <taxon>Gammaproteobacteria</taxon>
        <taxon>Vibrionales</taxon>
        <taxon>Vibrionaceae</taxon>
        <taxon>Vibrio</taxon>
    </lineage>
</organism>
<dbReference type="GO" id="GO:0005829">
    <property type="term" value="C:cytosol"/>
    <property type="evidence" value="ECO:0007669"/>
    <property type="project" value="TreeGrafter"/>
</dbReference>